<evidence type="ECO:0000313" key="1">
    <source>
        <dbReference type="EMBL" id="EMM79829.1"/>
    </source>
</evidence>
<gene>
    <name evidence="1" type="ORF">LEP1GSC037_4823</name>
</gene>
<proteinExistence type="predicted"/>
<protein>
    <submittedName>
        <fullName evidence="1">Uncharacterized protein</fullName>
    </submittedName>
</protein>
<dbReference type="Proteomes" id="UP000012128">
    <property type="component" value="Unassembled WGS sequence"/>
</dbReference>
<dbReference type="EMBL" id="AFLW02000219">
    <property type="protein sequence ID" value="EMM79829.1"/>
    <property type="molecule type" value="Genomic_DNA"/>
</dbReference>
<evidence type="ECO:0000313" key="2">
    <source>
        <dbReference type="Proteomes" id="UP000012128"/>
    </source>
</evidence>
<name>M6GB89_LEPIR</name>
<comment type="caution">
    <text evidence="1">The sequence shown here is derived from an EMBL/GenBank/DDBJ whole genome shotgun (WGS) entry which is preliminary data.</text>
</comment>
<organism evidence="1 2">
    <name type="scientific">Leptospira interrogans str. 2006001854</name>
    <dbReference type="NCBI Taxonomy" id="1001590"/>
    <lineage>
        <taxon>Bacteria</taxon>
        <taxon>Pseudomonadati</taxon>
        <taxon>Spirochaetota</taxon>
        <taxon>Spirochaetia</taxon>
        <taxon>Leptospirales</taxon>
        <taxon>Leptospiraceae</taxon>
        <taxon>Leptospira</taxon>
    </lineage>
</organism>
<accession>M6GB89</accession>
<reference evidence="1 2" key="1">
    <citation type="submission" date="2013-01" db="EMBL/GenBank/DDBJ databases">
        <authorList>
            <person name="Harkins D.M."/>
            <person name="Durkin A.S."/>
            <person name="Brinkac L.M."/>
            <person name="Haft D.H."/>
            <person name="Selengut J.D."/>
            <person name="Sanka R."/>
            <person name="DePew J."/>
            <person name="Purushe J."/>
            <person name="Hospenthal D.R."/>
            <person name="Murray C.K."/>
            <person name="Pimentel G."/>
            <person name="Wasfy M."/>
            <person name="Parker T."/>
            <person name="Miller R.S."/>
            <person name="Vinetz J.M."/>
            <person name="Sutton G.G."/>
            <person name="Nierman W.C."/>
            <person name="Fouts D.E."/>
        </authorList>
    </citation>
    <scope>NUCLEOTIDE SEQUENCE [LARGE SCALE GENOMIC DNA]</scope>
    <source>
        <strain evidence="1 2">2006001854</strain>
    </source>
</reference>
<dbReference type="AlphaFoldDB" id="M6GB89"/>
<sequence>MEVMFQSLGETFKFNFQIFGTRSIRLYSVTKKRFFSRF</sequence>